<reference evidence="1" key="1">
    <citation type="submission" date="2019-08" db="EMBL/GenBank/DDBJ databases">
        <title>The genome of the North American firefly Photinus pyralis.</title>
        <authorList>
            <consortium name="Photinus pyralis genome working group"/>
            <person name="Fallon T.R."/>
            <person name="Sander Lower S.E."/>
            <person name="Weng J.-K."/>
        </authorList>
    </citation>
    <scope>NUCLEOTIDE SEQUENCE</scope>
    <source>
        <strain evidence="1">TRF0915ILg1</strain>
        <tissue evidence="1">Whole body</tissue>
    </source>
</reference>
<evidence type="ECO:0000313" key="2">
    <source>
        <dbReference type="Proteomes" id="UP000801492"/>
    </source>
</evidence>
<evidence type="ECO:0008006" key="3">
    <source>
        <dbReference type="Google" id="ProtNLM"/>
    </source>
</evidence>
<accession>A0A8K0D963</accession>
<dbReference type="Pfam" id="PF14223">
    <property type="entry name" value="Retrotran_gag_2"/>
    <property type="match status" value="1"/>
</dbReference>
<proteinExistence type="predicted"/>
<organism evidence="1 2">
    <name type="scientific">Ignelater luminosus</name>
    <name type="common">Cucubano</name>
    <name type="synonym">Pyrophorus luminosus</name>
    <dbReference type="NCBI Taxonomy" id="2038154"/>
    <lineage>
        <taxon>Eukaryota</taxon>
        <taxon>Metazoa</taxon>
        <taxon>Ecdysozoa</taxon>
        <taxon>Arthropoda</taxon>
        <taxon>Hexapoda</taxon>
        <taxon>Insecta</taxon>
        <taxon>Pterygota</taxon>
        <taxon>Neoptera</taxon>
        <taxon>Endopterygota</taxon>
        <taxon>Coleoptera</taxon>
        <taxon>Polyphaga</taxon>
        <taxon>Elateriformia</taxon>
        <taxon>Elateroidea</taxon>
        <taxon>Elateridae</taxon>
        <taxon>Agrypninae</taxon>
        <taxon>Pyrophorini</taxon>
        <taxon>Ignelater</taxon>
    </lineage>
</organism>
<keyword evidence="2" id="KW-1185">Reference proteome</keyword>
<gene>
    <name evidence="1" type="ORF">ILUMI_04691</name>
</gene>
<dbReference type="Proteomes" id="UP000801492">
    <property type="component" value="Unassembled WGS sequence"/>
</dbReference>
<sequence>MTGFLKNIQSLLEAESGCLDCCPFTRAIDMAIVNTHCLYNVIYGNNAISIKDCGKQIAMLYWKLGYGQRTALGRPLTSHFKRKTLMTQIVAKRKLLNLTMLEGKDPKEFFSRFKKHISALKDAGEAVKEEEKLSYLLLILPDKYNHIIDVATKEQWNMSKERFYLSTASQKVNLPVFKAQTHRQSRQQPNLNKPPKNRTLTGHTDAVCVPVYANNTQLREEDCISSFVTKVFQDVDIDFLAAEIQTFETVLPTAVDLSQRPIPRPLTLNTLSAYQNICTPELKNFITLTLQQKILTGWADADWASDCTDRKSTTGILIQVFDNPVI</sequence>
<protein>
    <recommendedName>
        <fullName evidence="3">Retrovirus-related Pol polyprotein from transposon TNT 1-94</fullName>
    </recommendedName>
</protein>
<evidence type="ECO:0000313" key="1">
    <source>
        <dbReference type="EMBL" id="KAF2901494.1"/>
    </source>
</evidence>
<dbReference type="AlphaFoldDB" id="A0A8K0D963"/>
<name>A0A8K0D963_IGNLU</name>
<comment type="caution">
    <text evidence="1">The sequence shown here is derived from an EMBL/GenBank/DDBJ whole genome shotgun (WGS) entry which is preliminary data.</text>
</comment>
<dbReference type="EMBL" id="VTPC01001573">
    <property type="protein sequence ID" value="KAF2901494.1"/>
    <property type="molecule type" value="Genomic_DNA"/>
</dbReference>
<dbReference type="OrthoDB" id="6779891at2759"/>